<dbReference type="Pfam" id="PF01569">
    <property type="entry name" value="PAP2"/>
    <property type="match status" value="1"/>
</dbReference>
<proteinExistence type="predicted"/>
<dbReference type="RefSeq" id="WP_147123334.1">
    <property type="nucleotide sequence ID" value="NZ_VOPY01000003.1"/>
</dbReference>
<feature type="transmembrane region" description="Helical" evidence="1">
    <location>
        <begin position="105"/>
        <end position="126"/>
    </location>
</feature>
<dbReference type="Proteomes" id="UP000321129">
    <property type="component" value="Unassembled WGS sequence"/>
</dbReference>
<keyword evidence="1" id="KW-1133">Transmembrane helix</keyword>
<evidence type="ECO:0000313" key="3">
    <source>
        <dbReference type="EMBL" id="TXC68114.1"/>
    </source>
</evidence>
<comment type="caution">
    <text evidence="3">The sequence shown here is derived from an EMBL/GenBank/DDBJ whole genome shotgun (WGS) entry which is preliminary data.</text>
</comment>
<reference evidence="3 4" key="1">
    <citation type="submission" date="2019-08" db="EMBL/GenBank/DDBJ databases">
        <title>Sphingorhabdus soil sp. nov., isolated from arctic soil.</title>
        <authorList>
            <person name="Liu Y."/>
        </authorList>
    </citation>
    <scope>NUCLEOTIDE SEQUENCE [LARGE SCALE GENOMIC DNA]</scope>
    <source>
        <strain evidence="3 4">D-2Q-5-6</strain>
    </source>
</reference>
<feature type="transmembrane region" description="Helical" evidence="1">
    <location>
        <begin position="76"/>
        <end position="98"/>
    </location>
</feature>
<feature type="domain" description="Phosphatidic acid phosphatase type 2/haloperoxidase" evidence="2">
    <location>
        <begin position="104"/>
        <end position="218"/>
    </location>
</feature>
<dbReference type="PANTHER" id="PTHR14969:SF13">
    <property type="entry name" value="AT30094P"/>
    <property type="match status" value="1"/>
</dbReference>
<evidence type="ECO:0000256" key="1">
    <source>
        <dbReference type="SAM" id="Phobius"/>
    </source>
</evidence>
<evidence type="ECO:0000313" key="4">
    <source>
        <dbReference type="Proteomes" id="UP000321129"/>
    </source>
</evidence>
<feature type="transmembrane region" description="Helical" evidence="1">
    <location>
        <begin position="146"/>
        <end position="164"/>
    </location>
</feature>
<dbReference type="Gene3D" id="1.20.144.10">
    <property type="entry name" value="Phosphatidic acid phosphatase type 2/haloperoxidase"/>
    <property type="match status" value="1"/>
</dbReference>
<feature type="transmembrane region" description="Helical" evidence="1">
    <location>
        <begin position="18"/>
        <end position="36"/>
    </location>
</feature>
<dbReference type="OrthoDB" id="9801622at2"/>
<dbReference type="InterPro" id="IPR000326">
    <property type="entry name" value="PAP2/HPO"/>
</dbReference>
<dbReference type="EMBL" id="VOPY01000003">
    <property type="protein sequence ID" value="TXC68114.1"/>
    <property type="molecule type" value="Genomic_DNA"/>
</dbReference>
<keyword evidence="1" id="KW-0812">Transmembrane</keyword>
<organism evidence="3 4">
    <name type="scientific">Flavisphingopyxis soli</name>
    <dbReference type="NCBI Taxonomy" id="2601267"/>
    <lineage>
        <taxon>Bacteria</taxon>
        <taxon>Pseudomonadati</taxon>
        <taxon>Pseudomonadota</taxon>
        <taxon>Alphaproteobacteria</taxon>
        <taxon>Sphingomonadales</taxon>
        <taxon>Sphingopyxidaceae</taxon>
        <taxon>Flavisphingopyxis</taxon>
    </lineage>
</organism>
<protein>
    <submittedName>
        <fullName evidence="3">Phosphatase PAP2 family protein</fullName>
    </submittedName>
</protein>
<gene>
    <name evidence="3" type="ORF">FSZ31_10420</name>
</gene>
<feature type="transmembrane region" description="Helical" evidence="1">
    <location>
        <begin position="203"/>
        <end position="221"/>
    </location>
</feature>
<accession>A0A5C6U5K2</accession>
<dbReference type="SUPFAM" id="SSF48317">
    <property type="entry name" value="Acid phosphatase/Vanadium-dependent haloperoxidase"/>
    <property type="match status" value="1"/>
</dbReference>
<name>A0A5C6U5K2_9SPHN</name>
<sequence length="232" mass="25116">MTLTSDLRSERNLPLRPILLIGTVSAMVLMFLWLWFEVAEGDLKAIDTSLLLAFRTPGDLHTMAGPVWLRQTMLDLTTLGSATMLTIVIIGSASFMALKKAYRTSLILLGATISGSVAVALLKGFFVRPRPILVDHLVIEHSASFPSGHAANSAIVYLTIAALFMRIEPDLRTRLFVLMAAILLTLAIGISRVALGVHWPSDVLAGWMFGAAWASLWALVVKLPRAADPAVA</sequence>
<dbReference type="InterPro" id="IPR036938">
    <property type="entry name" value="PAP2/HPO_sf"/>
</dbReference>
<dbReference type="PANTHER" id="PTHR14969">
    <property type="entry name" value="SPHINGOSINE-1-PHOSPHATE PHOSPHOHYDROLASE"/>
    <property type="match status" value="1"/>
</dbReference>
<dbReference type="CDD" id="cd03392">
    <property type="entry name" value="PAP2_like_2"/>
    <property type="match status" value="1"/>
</dbReference>
<dbReference type="SMART" id="SM00014">
    <property type="entry name" value="acidPPc"/>
    <property type="match status" value="1"/>
</dbReference>
<evidence type="ECO:0000259" key="2">
    <source>
        <dbReference type="SMART" id="SM00014"/>
    </source>
</evidence>
<keyword evidence="4" id="KW-1185">Reference proteome</keyword>
<dbReference type="AlphaFoldDB" id="A0A5C6U5K2"/>
<keyword evidence="1" id="KW-0472">Membrane</keyword>
<feature type="transmembrane region" description="Helical" evidence="1">
    <location>
        <begin position="176"/>
        <end position="197"/>
    </location>
</feature>